<dbReference type="PROSITE" id="PS50994">
    <property type="entry name" value="INTEGRASE"/>
    <property type="match status" value="1"/>
</dbReference>
<dbReference type="InterPro" id="IPR036397">
    <property type="entry name" value="RNaseH_sf"/>
</dbReference>
<sequence>MDQDRGERRAARGARGVHEGRGDRGLAQAGPRAGDGTRHPAPGGQIFCGRDELVSRFEFVADHRGAFGVKRLCTVLNLSRSGFYRWLKTAPTRAAKKAADAALTRRIRTVHTESGKTYGAKRITAELRAGGVMVNRKRIERLMRQHSIQGRMLRRRHRTTIPDPTAQAVPDLLRRNFTAPAPDLAWIGDITYLPLAGGSFLYLATVIDVFSRRLLGWSMAGHMRAELVTDALNAAIRTRGGQVDGVIFHSDHGAQYGSKAFADACYSAGIRRSMGAVGTSADNAAAESFFASLKREILPGRHGWPTARAARLAVFRWLGFYNHRRRHSTIGYLAPVAFEQRSITLAIAA</sequence>
<name>A0ABY3H178_9ACTN</name>
<proteinExistence type="predicted"/>
<gene>
    <name evidence="4" type="ORF">FRZ02_02460</name>
</gene>
<dbReference type="PANTHER" id="PTHR46889">
    <property type="entry name" value="TRANSPOSASE INSF FOR INSERTION SEQUENCE IS3B-RELATED"/>
    <property type="match status" value="1"/>
</dbReference>
<comment type="caution">
    <text evidence="4">The sequence shown here is derived from an EMBL/GenBank/DDBJ whole genome shotgun (WGS) entry which is preliminary data.</text>
</comment>
<dbReference type="InterPro" id="IPR048020">
    <property type="entry name" value="Transpos_IS3"/>
</dbReference>
<dbReference type="InterPro" id="IPR001584">
    <property type="entry name" value="Integrase_cat-core"/>
</dbReference>
<feature type="compositionally biased region" description="Basic and acidic residues" evidence="2">
    <location>
        <begin position="1"/>
        <end position="24"/>
    </location>
</feature>
<evidence type="ECO:0000256" key="2">
    <source>
        <dbReference type="SAM" id="MobiDB-lite"/>
    </source>
</evidence>
<dbReference type="NCBIfam" id="NF033516">
    <property type="entry name" value="transpos_IS3"/>
    <property type="match status" value="1"/>
</dbReference>
<accession>A0ABY3H178</accession>
<dbReference type="Pfam" id="PF13333">
    <property type="entry name" value="rve_2"/>
    <property type="match status" value="1"/>
</dbReference>
<evidence type="ECO:0000256" key="1">
    <source>
        <dbReference type="ARBA" id="ARBA00002286"/>
    </source>
</evidence>
<evidence type="ECO:0000259" key="3">
    <source>
        <dbReference type="PROSITE" id="PS50994"/>
    </source>
</evidence>
<comment type="function">
    <text evidence="1">Involved in the transposition of the insertion sequence.</text>
</comment>
<dbReference type="InterPro" id="IPR012337">
    <property type="entry name" value="RNaseH-like_sf"/>
</dbReference>
<keyword evidence="5" id="KW-1185">Reference proteome</keyword>
<protein>
    <submittedName>
        <fullName evidence="4">IS3 family transposase</fullName>
    </submittedName>
</protein>
<dbReference type="PANTHER" id="PTHR46889:SF4">
    <property type="entry name" value="TRANSPOSASE INSO FOR INSERTION SEQUENCE ELEMENT IS911B-RELATED"/>
    <property type="match status" value="1"/>
</dbReference>
<dbReference type="Proteomes" id="UP000318052">
    <property type="component" value="Unassembled WGS sequence"/>
</dbReference>
<dbReference type="Pfam" id="PF13276">
    <property type="entry name" value="HTH_21"/>
    <property type="match status" value="1"/>
</dbReference>
<feature type="region of interest" description="Disordered" evidence="2">
    <location>
        <begin position="1"/>
        <end position="42"/>
    </location>
</feature>
<evidence type="ECO:0000313" key="5">
    <source>
        <dbReference type="Proteomes" id="UP000318052"/>
    </source>
</evidence>
<dbReference type="InterPro" id="IPR050900">
    <property type="entry name" value="Transposase_IS3/IS150/IS904"/>
</dbReference>
<dbReference type="Pfam" id="PF00665">
    <property type="entry name" value="rve"/>
    <property type="match status" value="1"/>
</dbReference>
<dbReference type="EMBL" id="VOGX01000018">
    <property type="protein sequence ID" value="TWV25626.1"/>
    <property type="molecule type" value="Genomic_DNA"/>
</dbReference>
<evidence type="ECO:0000313" key="4">
    <source>
        <dbReference type="EMBL" id="TWV25626.1"/>
    </source>
</evidence>
<organism evidence="4 5">
    <name type="scientific">Streptomyces albidoflavus</name>
    <dbReference type="NCBI Taxonomy" id="1886"/>
    <lineage>
        <taxon>Bacteria</taxon>
        <taxon>Bacillati</taxon>
        <taxon>Actinomycetota</taxon>
        <taxon>Actinomycetes</taxon>
        <taxon>Kitasatosporales</taxon>
        <taxon>Streptomycetaceae</taxon>
        <taxon>Streptomyces</taxon>
        <taxon>Streptomyces albidoflavus group</taxon>
    </lineage>
</organism>
<dbReference type="SUPFAM" id="SSF53098">
    <property type="entry name" value="Ribonuclease H-like"/>
    <property type="match status" value="1"/>
</dbReference>
<reference evidence="5" key="1">
    <citation type="journal article" date="2019" name="Microbiol. Resour. Announc.">
        <title>Draft Genomic Sequences of Streptomyces misionensis and Streptomyces albidoflavus, bacteria applied for phytopathogen biocontrol.</title>
        <authorList>
            <person name="Pylro V."/>
            <person name="Dias A."/>
            <person name="Andreote F."/>
            <person name="Varani A."/>
            <person name="Andreote C."/>
            <person name="Bernardo E."/>
            <person name="Martins T."/>
        </authorList>
    </citation>
    <scope>NUCLEOTIDE SEQUENCE [LARGE SCALE GENOMIC DNA]</scope>
    <source>
        <strain evidence="5">77</strain>
    </source>
</reference>
<feature type="domain" description="Integrase catalytic" evidence="3">
    <location>
        <begin position="178"/>
        <end position="342"/>
    </location>
</feature>
<dbReference type="InterPro" id="IPR025948">
    <property type="entry name" value="HTH-like_dom"/>
</dbReference>
<dbReference type="Gene3D" id="3.30.420.10">
    <property type="entry name" value="Ribonuclease H-like superfamily/Ribonuclease H"/>
    <property type="match status" value="1"/>
</dbReference>